<dbReference type="RefSeq" id="XP_035347749.1">
    <property type="nucleotide sequence ID" value="XM_035491856.1"/>
</dbReference>
<feature type="transmembrane region" description="Helical" evidence="6">
    <location>
        <begin position="192"/>
        <end position="214"/>
    </location>
</feature>
<proteinExistence type="inferred from homology"/>
<evidence type="ECO:0000256" key="5">
    <source>
        <dbReference type="ARBA" id="ARBA00038359"/>
    </source>
</evidence>
<dbReference type="InterPro" id="IPR049326">
    <property type="entry name" value="Rhodopsin_dom_fungi"/>
</dbReference>
<feature type="transmembrane region" description="Helical" evidence="6">
    <location>
        <begin position="17"/>
        <end position="38"/>
    </location>
</feature>
<dbReference type="Proteomes" id="UP000509510">
    <property type="component" value="Chromosome V"/>
</dbReference>
<feature type="domain" description="Rhodopsin" evidence="7">
    <location>
        <begin position="34"/>
        <end position="294"/>
    </location>
</feature>
<dbReference type="InterPro" id="IPR052337">
    <property type="entry name" value="SAT4-like"/>
</dbReference>
<keyword evidence="4 6" id="KW-0472">Membrane</keyword>
<feature type="transmembrane region" description="Helical" evidence="6">
    <location>
        <begin position="226"/>
        <end position="249"/>
    </location>
</feature>
<feature type="transmembrane region" description="Helical" evidence="6">
    <location>
        <begin position="50"/>
        <end position="71"/>
    </location>
</feature>
<protein>
    <recommendedName>
        <fullName evidence="7">Rhodopsin domain-containing protein</fullName>
    </recommendedName>
</protein>
<accession>A0A7H8R7H8</accession>
<name>A0A7H8R7H8_TALRU</name>
<dbReference type="PANTHER" id="PTHR33048">
    <property type="entry name" value="PTH11-LIKE INTEGRAL MEMBRANE PROTEIN (AFU_ORTHOLOGUE AFUA_5G11245)"/>
    <property type="match status" value="1"/>
</dbReference>
<keyword evidence="2 6" id="KW-0812">Transmembrane</keyword>
<dbReference type="GeneID" id="55996215"/>
<dbReference type="AlphaFoldDB" id="A0A7H8R7H8"/>
<dbReference type="EMBL" id="CP055902">
    <property type="protein sequence ID" value="QKX61575.1"/>
    <property type="molecule type" value="Genomic_DNA"/>
</dbReference>
<evidence type="ECO:0000256" key="3">
    <source>
        <dbReference type="ARBA" id="ARBA00022989"/>
    </source>
</evidence>
<evidence type="ECO:0000256" key="1">
    <source>
        <dbReference type="ARBA" id="ARBA00004141"/>
    </source>
</evidence>
<evidence type="ECO:0000256" key="4">
    <source>
        <dbReference type="ARBA" id="ARBA00023136"/>
    </source>
</evidence>
<feature type="transmembrane region" description="Helical" evidence="6">
    <location>
        <begin position="269"/>
        <end position="288"/>
    </location>
</feature>
<sequence>MSEYSKLPFAFITPSEVLAAAIVLPLLCIFFIAVRFYVRHIQKQEISVDDWMGVVAMLLIIGMGVCLIIGAEQHVMGYAAPLPEGFDPQEAYQEFLGSYEKEAKIEFYYQLLMIVAYGFIKLSLVFFYRRLFFVIKWSTFDIVSLAYIAIICMWTLAFFLLFLFACKSKIYLHWAPLSDVENQCGDPLAPELGLVISDLITDLMVLALPLPIIWRLRVSTARKISITLVFIVGLIAIAASITRMAIYIIVSYRSFSSGYDIDQTVTTMLWWSMVEACLGLITSCLPVLSPLLRKVTLPGSLTSLVDRVLKVATSPETDPMVTFFSNPVMVQS</sequence>
<dbReference type="GO" id="GO:0016020">
    <property type="term" value="C:membrane"/>
    <property type="evidence" value="ECO:0007669"/>
    <property type="project" value="UniProtKB-SubCell"/>
</dbReference>
<evidence type="ECO:0000256" key="6">
    <source>
        <dbReference type="SAM" id="Phobius"/>
    </source>
</evidence>
<feature type="transmembrane region" description="Helical" evidence="6">
    <location>
        <begin position="107"/>
        <end position="128"/>
    </location>
</feature>
<reference evidence="9" key="1">
    <citation type="submission" date="2020-06" db="EMBL/GenBank/DDBJ databases">
        <title>A chromosome-scale genome assembly of Talaromyces rugulosus W13939.</title>
        <authorList>
            <person name="Wang B."/>
            <person name="Guo L."/>
            <person name="Ye K."/>
            <person name="Wang L."/>
        </authorList>
    </citation>
    <scope>NUCLEOTIDE SEQUENCE [LARGE SCALE GENOMIC DNA]</scope>
    <source>
        <strain evidence="9">W13939</strain>
    </source>
</reference>
<keyword evidence="3 6" id="KW-1133">Transmembrane helix</keyword>
<dbReference type="PANTHER" id="PTHR33048:SF157">
    <property type="entry name" value="INTEGRAL MEMBRANE PROTEIN"/>
    <property type="match status" value="1"/>
</dbReference>
<comment type="subcellular location">
    <subcellularLocation>
        <location evidence="1">Membrane</location>
        <topology evidence="1">Multi-pass membrane protein</topology>
    </subcellularLocation>
</comment>
<organism evidence="8 9">
    <name type="scientific">Talaromyces rugulosus</name>
    <name type="common">Penicillium rugulosum</name>
    <dbReference type="NCBI Taxonomy" id="121627"/>
    <lineage>
        <taxon>Eukaryota</taxon>
        <taxon>Fungi</taxon>
        <taxon>Dikarya</taxon>
        <taxon>Ascomycota</taxon>
        <taxon>Pezizomycotina</taxon>
        <taxon>Eurotiomycetes</taxon>
        <taxon>Eurotiomycetidae</taxon>
        <taxon>Eurotiales</taxon>
        <taxon>Trichocomaceae</taxon>
        <taxon>Talaromyces</taxon>
        <taxon>Talaromyces sect. Islandici</taxon>
    </lineage>
</organism>
<evidence type="ECO:0000313" key="9">
    <source>
        <dbReference type="Proteomes" id="UP000509510"/>
    </source>
</evidence>
<feature type="transmembrane region" description="Helical" evidence="6">
    <location>
        <begin position="140"/>
        <end position="165"/>
    </location>
</feature>
<gene>
    <name evidence="8" type="ORF">TRUGW13939_08727</name>
</gene>
<dbReference type="KEGG" id="trg:TRUGW13939_08727"/>
<evidence type="ECO:0000256" key="2">
    <source>
        <dbReference type="ARBA" id="ARBA00022692"/>
    </source>
</evidence>
<keyword evidence="9" id="KW-1185">Reference proteome</keyword>
<evidence type="ECO:0000259" key="7">
    <source>
        <dbReference type="Pfam" id="PF20684"/>
    </source>
</evidence>
<dbReference type="Pfam" id="PF20684">
    <property type="entry name" value="Fung_rhodopsin"/>
    <property type="match status" value="1"/>
</dbReference>
<dbReference type="OrthoDB" id="4227399at2759"/>
<evidence type="ECO:0000313" key="8">
    <source>
        <dbReference type="EMBL" id="QKX61575.1"/>
    </source>
</evidence>
<comment type="similarity">
    <text evidence="5">Belongs to the SAT4 family.</text>
</comment>